<evidence type="ECO:0000256" key="2">
    <source>
        <dbReference type="ARBA" id="ARBA00022801"/>
    </source>
</evidence>
<dbReference type="InterPro" id="IPR020046">
    <property type="entry name" value="5-3_exonucl_a-hlix_arch_N"/>
</dbReference>
<proteinExistence type="predicted"/>
<accession>A0AAJ2KTZ7</accession>
<dbReference type="SUPFAM" id="SSF47807">
    <property type="entry name" value="5' to 3' exonuclease, C-terminal subdomain"/>
    <property type="match status" value="1"/>
</dbReference>
<dbReference type="Pfam" id="PF01367">
    <property type="entry name" value="5_3_exonuc"/>
    <property type="match status" value="1"/>
</dbReference>
<dbReference type="GO" id="GO:0003677">
    <property type="term" value="F:DNA binding"/>
    <property type="evidence" value="ECO:0007669"/>
    <property type="project" value="UniProtKB-KW"/>
</dbReference>
<dbReference type="GO" id="GO:0017108">
    <property type="term" value="F:5'-flap endonuclease activity"/>
    <property type="evidence" value="ECO:0007669"/>
    <property type="project" value="InterPro"/>
</dbReference>
<evidence type="ECO:0000256" key="4">
    <source>
        <dbReference type="ARBA" id="ARBA00049957"/>
    </source>
</evidence>
<dbReference type="FunFam" id="1.10.150.20:FF:000003">
    <property type="entry name" value="DNA polymerase I"/>
    <property type="match status" value="1"/>
</dbReference>
<dbReference type="AlphaFoldDB" id="A0AAJ2KTZ7"/>
<dbReference type="SUPFAM" id="SSF88723">
    <property type="entry name" value="PIN domain-like"/>
    <property type="match status" value="1"/>
</dbReference>
<dbReference type="Gene3D" id="3.40.50.1010">
    <property type="entry name" value="5'-nuclease"/>
    <property type="match status" value="1"/>
</dbReference>
<dbReference type="PANTHER" id="PTHR42646:SF2">
    <property type="entry name" value="5'-3' EXONUCLEASE FAMILY PROTEIN"/>
    <property type="match status" value="1"/>
</dbReference>
<dbReference type="InterPro" id="IPR036279">
    <property type="entry name" value="5-3_exonuclease_C_sf"/>
</dbReference>
<dbReference type="InterPro" id="IPR029060">
    <property type="entry name" value="PIN-like_dom_sf"/>
</dbReference>
<dbReference type="GO" id="GO:0008409">
    <property type="term" value="F:5'-3' exonuclease activity"/>
    <property type="evidence" value="ECO:0007669"/>
    <property type="project" value="InterPro"/>
</dbReference>
<dbReference type="GO" id="GO:0033567">
    <property type="term" value="P:DNA replication, Okazaki fragment processing"/>
    <property type="evidence" value="ECO:0007669"/>
    <property type="project" value="InterPro"/>
</dbReference>
<keyword evidence="7" id="KW-0269">Exonuclease</keyword>
<protein>
    <recommendedName>
        <fullName evidence="5">5'-3' exonuclease</fullName>
    </recommendedName>
</protein>
<dbReference type="Gene3D" id="1.10.150.20">
    <property type="entry name" value="5' to 3' exonuclease, C-terminal subdomain"/>
    <property type="match status" value="1"/>
</dbReference>
<reference evidence="7" key="1">
    <citation type="submission" date="2023-10" db="EMBL/GenBank/DDBJ databases">
        <title>Screening of Alkalihalophilus pseudofirmusBZ-TG-HK211 and Its Alleviation of Salt Stress on Rapeseed Growth.</title>
        <authorList>
            <person name="Zhao B."/>
            <person name="Guo T."/>
        </authorList>
    </citation>
    <scope>NUCLEOTIDE SEQUENCE</scope>
    <source>
        <strain evidence="7">BZ-TG-HK211</strain>
    </source>
</reference>
<evidence type="ECO:0000256" key="5">
    <source>
        <dbReference type="ARBA" id="ARBA00050026"/>
    </source>
</evidence>
<dbReference type="SMART" id="SM00279">
    <property type="entry name" value="HhH2"/>
    <property type="match status" value="1"/>
</dbReference>
<dbReference type="InterPro" id="IPR008918">
    <property type="entry name" value="HhH2"/>
</dbReference>
<dbReference type="InterPro" id="IPR038969">
    <property type="entry name" value="FEN"/>
</dbReference>
<evidence type="ECO:0000256" key="3">
    <source>
        <dbReference type="ARBA" id="ARBA00023125"/>
    </source>
</evidence>
<dbReference type="EMBL" id="JAWJAY010000001">
    <property type="protein sequence ID" value="MDV2885057.1"/>
    <property type="molecule type" value="Genomic_DNA"/>
</dbReference>
<evidence type="ECO:0000313" key="8">
    <source>
        <dbReference type="Proteomes" id="UP001285636"/>
    </source>
</evidence>
<evidence type="ECO:0000259" key="6">
    <source>
        <dbReference type="SMART" id="SM00475"/>
    </source>
</evidence>
<gene>
    <name evidence="7" type="ORF">RYX45_07680</name>
</gene>
<feature type="domain" description="5'-3' exonuclease" evidence="6">
    <location>
        <begin position="3"/>
        <end position="271"/>
    </location>
</feature>
<comment type="function">
    <text evidence="4">5'-3' exonuclease acting preferentially on double-stranded DNA.</text>
</comment>
<keyword evidence="1" id="KW-0540">Nuclease</keyword>
<comment type="caution">
    <text evidence="7">The sequence shown here is derived from an EMBL/GenBank/DDBJ whole genome shotgun (WGS) entry which is preliminary data.</text>
</comment>
<name>A0AAJ2KTZ7_ALKPS</name>
<dbReference type="Proteomes" id="UP001285636">
    <property type="component" value="Unassembled WGS sequence"/>
</dbReference>
<keyword evidence="3" id="KW-0238">DNA-binding</keyword>
<evidence type="ECO:0000256" key="1">
    <source>
        <dbReference type="ARBA" id="ARBA00022722"/>
    </source>
</evidence>
<organism evidence="7 8">
    <name type="scientific">Alkalihalophilus pseudofirmus</name>
    <name type="common">Bacillus pseudofirmus</name>
    <dbReference type="NCBI Taxonomy" id="79885"/>
    <lineage>
        <taxon>Bacteria</taxon>
        <taxon>Bacillati</taxon>
        <taxon>Bacillota</taxon>
        <taxon>Bacilli</taxon>
        <taxon>Bacillales</taxon>
        <taxon>Bacillaceae</taxon>
        <taxon>Alkalihalophilus</taxon>
    </lineage>
</organism>
<dbReference type="RefSeq" id="WP_323466465.1">
    <property type="nucleotide sequence ID" value="NZ_CP144224.1"/>
</dbReference>
<evidence type="ECO:0000313" key="7">
    <source>
        <dbReference type="EMBL" id="MDV2885057.1"/>
    </source>
</evidence>
<dbReference type="InterPro" id="IPR020045">
    <property type="entry name" value="DNA_polI_H3TH"/>
</dbReference>
<dbReference type="CDD" id="cd09859">
    <property type="entry name" value="PIN_53EXO"/>
    <property type="match status" value="1"/>
</dbReference>
<dbReference type="PANTHER" id="PTHR42646">
    <property type="entry name" value="FLAP ENDONUCLEASE XNI"/>
    <property type="match status" value="1"/>
</dbReference>
<dbReference type="Pfam" id="PF02739">
    <property type="entry name" value="5_3_exonuc_N"/>
    <property type="match status" value="1"/>
</dbReference>
<dbReference type="SMART" id="SM00475">
    <property type="entry name" value="53EXOc"/>
    <property type="match status" value="1"/>
</dbReference>
<keyword evidence="2" id="KW-0378">Hydrolase</keyword>
<dbReference type="InterPro" id="IPR002421">
    <property type="entry name" value="5-3_exonuclease"/>
</dbReference>
<sequence>MTQPTLLLIDGFNLLSRGYFATSYGRSDDQLSKNSDGLYTNALRVFFQKLMNLIHEHDVTHAAVAWDVKREDSVRRQYAPTYKETRNDLPAPLIEQYETCTRILEDMGILQVTVPPYEADDAIGALSCQWSKRNDGRCLIYSNDRDLLQLLDERTTQIIASKKGEILYRHTHFEEEFGITPTQWIDVKALLGDKSDNIPGCPGVGEKSALPLIQQYGSVEGVYNQLETEEIDPAYKRYQKKLIAGKESAILSKKLATIICEIPELEATDFTTYAFEMDHERVESVFQSVELKIKLHTTLL</sequence>
<dbReference type="CDD" id="cd09898">
    <property type="entry name" value="H3TH_53EXO"/>
    <property type="match status" value="1"/>
</dbReference>